<proteinExistence type="predicted"/>
<comment type="caution">
    <text evidence="1">The sequence shown here is derived from an EMBL/GenBank/DDBJ whole genome shotgun (WGS) entry which is preliminary data.</text>
</comment>
<gene>
    <name evidence="1" type="ORF">GCM10009639_47090</name>
</gene>
<keyword evidence="2" id="KW-1185">Reference proteome</keyword>
<reference evidence="1 2" key="1">
    <citation type="journal article" date="2019" name="Int. J. Syst. Evol. Microbiol.">
        <title>The Global Catalogue of Microorganisms (GCM) 10K type strain sequencing project: providing services to taxonomists for standard genome sequencing and annotation.</title>
        <authorList>
            <consortium name="The Broad Institute Genomics Platform"/>
            <consortium name="The Broad Institute Genome Sequencing Center for Infectious Disease"/>
            <person name="Wu L."/>
            <person name="Ma J."/>
        </authorList>
    </citation>
    <scope>NUCLEOTIDE SEQUENCE [LARGE SCALE GENOMIC DNA]</scope>
    <source>
        <strain evidence="1 2">JCM 12393</strain>
    </source>
</reference>
<dbReference type="EMBL" id="BAAAKJ010000255">
    <property type="protein sequence ID" value="GAA1402991.1"/>
    <property type="molecule type" value="Genomic_DNA"/>
</dbReference>
<organism evidence="1 2">
    <name type="scientific">Kitasatospora putterlickiae</name>
    <dbReference type="NCBI Taxonomy" id="221725"/>
    <lineage>
        <taxon>Bacteria</taxon>
        <taxon>Bacillati</taxon>
        <taxon>Actinomycetota</taxon>
        <taxon>Actinomycetes</taxon>
        <taxon>Kitasatosporales</taxon>
        <taxon>Streptomycetaceae</taxon>
        <taxon>Kitasatospora</taxon>
    </lineage>
</organism>
<protein>
    <submittedName>
        <fullName evidence="1">Uncharacterized protein</fullName>
    </submittedName>
</protein>
<evidence type="ECO:0000313" key="1">
    <source>
        <dbReference type="EMBL" id="GAA1402991.1"/>
    </source>
</evidence>
<sequence>MEWKVGWADFLFRWGLPQLGVWSVLRSRARGAVGVRGEWKVGRADFPLRRGPAENQYVDRSAYLSPGVQAQ</sequence>
<name>A0ABN1YCW5_9ACTN</name>
<evidence type="ECO:0000313" key="2">
    <source>
        <dbReference type="Proteomes" id="UP001499863"/>
    </source>
</evidence>
<dbReference type="Proteomes" id="UP001499863">
    <property type="component" value="Unassembled WGS sequence"/>
</dbReference>
<accession>A0ABN1YCW5</accession>